<dbReference type="Proteomes" id="UP000199393">
    <property type="component" value="Chromosome I"/>
</dbReference>
<gene>
    <name evidence="2" type="ORF">GA0070620_3650</name>
</gene>
<name>A0A1C3N6B8_9ACTN</name>
<dbReference type="AlphaFoldDB" id="A0A1C3N6B8"/>
<evidence type="ECO:0000313" key="3">
    <source>
        <dbReference type="Proteomes" id="UP000199393"/>
    </source>
</evidence>
<proteinExistence type="predicted"/>
<protein>
    <submittedName>
        <fullName evidence="2">Uncharacterized protein</fullName>
    </submittedName>
</protein>
<reference evidence="3" key="1">
    <citation type="submission" date="2016-06" db="EMBL/GenBank/DDBJ databases">
        <authorList>
            <person name="Varghese N."/>
        </authorList>
    </citation>
    <scope>NUCLEOTIDE SEQUENCE [LARGE SCALE GENOMIC DNA]</scope>
    <source>
        <strain evidence="3">DSM 45344</strain>
    </source>
</reference>
<evidence type="ECO:0000313" key="2">
    <source>
        <dbReference type="EMBL" id="SBV28118.1"/>
    </source>
</evidence>
<dbReference type="PATRIC" id="fig|307121.4.peg.3722"/>
<evidence type="ECO:0000256" key="1">
    <source>
        <dbReference type="SAM" id="MobiDB-lite"/>
    </source>
</evidence>
<sequence length="187" mass="19685">MTPGGTNPSAPAGPGPEPGGPERDRPNDTRAAGQTDHDGRVGALVTLDLPSDSPMLGLPWIITFGPLGDDEEWEPVVCGPYERPHALALAEAVVAEEQLMAVVEPLLPALSPEEIRSEIAAAQIAAEDEAARTDQADLYGDFEDTIDEELDAAADEAGRGEPTVPPTEAELRDGFRRIAEILTAKGT</sequence>
<feature type="region of interest" description="Disordered" evidence="1">
    <location>
        <begin position="1"/>
        <end position="41"/>
    </location>
</feature>
<keyword evidence="3" id="KW-1185">Reference proteome</keyword>
<organism evidence="2 3">
    <name type="scientific">Micromonospora krabiensis</name>
    <dbReference type="NCBI Taxonomy" id="307121"/>
    <lineage>
        <taxon>Bacteria</taxon>
        <taxon>Bacillati</taxon>
        <taxon>Actinomycetota</taxon>
        <taxon>Actinomycetes</taxon>
        <taxon>Micromonosporales</taxon>
        <taxon>Micromonosporaceae</taxon>
        <taxon>Micromonospora</taxon>
    </lineage>
</organism>
<dbReference type="EMBL" id="LT598496">
    <property type="protein sequence ID" value="SBV28118.1"/>
    <property type="molecule type" value="Genomic_DNA"/>
</dbReference>
<dbReference type="STRING" id="307121.GA0070620_3650"/>
<accession>A0A1C3N6B8</accession>